<feature type="compositionally biased region" description="Polar residues" evidence="2">
    <location>
        <begin position="561"/>
        <end position="571"/>
    </location>
</feature>
<feature type="region of interest" description="Disordered" evidence="2">
    <location>
        <begin position="499"/>
        <end position="523"/>
    </location>
</feature>
<accession>A0A0N0VHY3</accession>
<proteinExistence type="predicted"/>
<dbReference type="VEuPathDB" id="TriTrypDB:LpyrH10_01_9030"/>
<reference evidence="3 4" key="1">
    <citation type="submission" date="2015-07" db="EMBL/GenBank/DDBJ databases">
        <title>High-quality genome of monoxenous trypanosomatid Leptomonas pyrrhocoris.</title>
        <authorList>
            <person name="Flegontov P."/>
            <person name="Butenko A."/>
            <person name="Firsov S."/>
            <person name="Vlcek C."/>
            <person name="Logacheva M.D."/>
            <person name="Field M."/>
            <person name="Filatov D."/>
            <person name="Flegontova O."/>
            <person name="Gerasimov E."/>
            <person name="Jackson A.P."/>
            <person name="Kelly S."/>
            <person name="Opperdoes F."/>
            <person name="O'Reilly A."/>
            <person name="Votypka J."/>
            <person name="Yurchenko V."/>
            <person name="Lukes J."/>
        </authorList>
    </citation>
    <scope>NUCLEOTIDE SEQUENCE [LARGE SCALE GENOMIC DNA]</scope>
    <source>
        <strain evidence="3">H10</strain>
    </source>
</reference>
<feature type="region of interest" description="Disordered" evidence="2">
    <location>
        <begin position="1542"/>
        <end position="1577"/>
    </location>
</feature>
<feature type="region of interest" description="Disordered" evidence="2">
    <location>
        <begin position="1213"/>
        <end position="1232"/>
    </location>
</feature>
<comment type="caution">
    <text evidence="3">The sequence shown here is derived from an EMBL/GenBank/DDBJ whole genome shotgun (WGS) entry which is preliminary data.</text>
</comment>
<evidence type="ECO:0000256" key="1">
    <source>
        <dbReference type="SAM" id="Coils"/>
    </source>
</evidence>
<dbReference type="EMBL" id="LGTL01000001">
    <property type="protein sequence ID" value="KPA86854.1"/>
    <property type="molecule type" value="Genomic_DNA"/>
</dbReference>
<dbReference type="GeneID" id="26901200"/>
<feature type="region of interest" description="Disordered" evidence="2">
    <location>
        <begin position="1"/>
        <end position="76"/>
    </location>
</feature>
<keyword evidence="4" id="KW-1185">Reference proteome</keyword>
<feature type="region of interest" description="Disordered" evidence="2">
    <location>
        <begin position="986"/>
        <end position="1014"/>
    </location>
</feature>
<name>A0A0N0VHY3_LEPPY</name>
<keyword evidence="1" id="KW-0175">Coiled coil</keyword>
<evidence type="ECO:0000256" key="2">
    <source>
        <dbReference type="SAM" id="MobiDB-lite"/>
    </source>
</evidence>
<feature type="region of interest" description="Disordered" evidence="2">
    <location>
        <begin position="174"/>
        <end position="210"/>
    </location>
</feature>
<organism evidence="3 4">
    <name type="scientific">Leptomonas pyrrhocoris</name>
    <name type="common">Firebug parasite</name>
    <dbReference type="NCBI Taxonomy" id="157538"/>
    <lineage>
        <taxon>Eukaryota</taxon>
        <taxon>Discoba</taxon>
        <taxon>Euglenozoa</taxon>
        <taxon>Kinetoplastea</taxon>
        <taxon>Metakinetoplastina</taxon>
        <taxon>Trypanosomatida</taxon>
        <taxon>Trypanosomatidae</taxon>
        <taxon>Leishmaniinae</taxon>
        <taxon>Leptomonas</taxon>
    </lineage>
</organism>
<feature type="compositionally biased region" description="Basic residues" evidence="2">
    <location>
        <begin position="39"/>
        <end position="50"/>
    </location>
</feature>
<sequence length="1936" mass="206933">MHAPRRTHALPRPFVALDSTDGDDPSLALNSSPEDRPTAHRGLRNSRRINKGGAPVLSSLAKPAPASPHTARNAESTVLAHKQRTDHLSPRAMWCAPTPRPVPLPNLLPAVPTSSVSRTSKTIDVSRNTFLAPVGSATDKNASTSVDEVQVADRSDGYGDEYVRLIFNSSLSMNESADATSSPHQPQRPQQRRSTTAAPTANRLPPVLPTTHSITDAQATAVLAQLPDHLPSRETPPAPLPTAPTAASSTGAQHQQALSAAKETPLALADSPQQEAWWSTLDGTSSAYNSLLGTGHCHSGASAGAGYRNVHQTTQSLNDTLGRADRAAMVLSMDYPRLSSEGVKAADRSLTGAASAAASVGDATHGRGDAEADPSGDPITAAVATLAARLSHAADKSHTGTLSNNNNNVVLAEITASTLGRQNTIQELHDTLRMTEISRLDPLKQQQQQQLSPNVVPLVEAAGDGCISLDDAFSLDARQRLPTAVGDRHNIPLVSIVNQQQHHTQQTSGGEESGNAAGLGGVGSRRTRDALARLYAIPNDGPPAPPEVVATAVATAPTQPSRTLSFLSRSGPSFAAPAPPVSTDNAMRTMPWQCEVLSRATVERRYGPLEAAHAAHPSRASRRKQPPASPHTRSSSPVHRGAAGSRTLPNPHPQQQQPSSLTSSSVSSAVFSCVSLSSSLFLRELGHGEARRKSHMAFLHKTNALSAPGQGTALNVTHLLDKNGAAKTLQSQQQQQQTLKECAAAEAAASYRREQQRLYVSQLATASRALAGGDNSSDAIEPHLDVDYLFSDFTPRVRDYTVVCAAAKVPQEDGGGPKTSGAAGNEKDGSAKDADGTVASPSSSTHSTPRDALQDAVQARQALLRRHVQESPSWDRLLHRVRQWCDRTQVMVRLENGECVEQTGVRPPPQLLQPLPRQRESPFPLTTEADFAMDSYKDNGGELPQQLQQYSVYVDDPAVAHNLVMQQLTQEAEDIQRKNALQRCRQRQQQLRAKMNQSALGEPEASELPSNSSNIAPIDRLALGNGRSGSTVSTWAKTSTASLFANSAGNNLTPTTSPDGTPMDPAHVTSAFDSTPSTALPPHQGLHVNTQDNRNVLPVSTVDGHEERGAAQAAMQSAFKDFATPFKASAVQGPSSLHAALCAKLQTWGEPVEETDDDVDADDDVGAELVPSAEVGQRESAGALVLWGKGSACLAEDEKRKASHRISFISFTKQDDVGQGQPPGKKSRTHSLNSGSRLLSFRLSSVEKDLFVFVLTCGSSSQTTSSAADSGLLSLLYNPGRRSMWKQQQWQALLQPSGMREDNSIVAAWQAGIALQTILRDGLGVPPLPKKNDSAVEVPREGEQMPQKEGSSAACSAAPRPSVPWEALITAALEGYNVLDLRFLKHLHEALWTYEVWRQRQALEKPIDAEVASRRLPGVTILPTSTTTATAACSSTKPPPVCPLTLYTPHRTSIFSMARKSEVDEGACVTPPASLVGSSVTVDAADLFCALSTTSTLVSWLLAAQRSSPTSSWMDILDAMPARQQQEWHSVVVECLSAAVKGAPAPPPSTNSPTDLPLSSPPSTPQTTSASLPAQRKVSQSLDRAAAAPISAFACDVSVAVAAMLWRQRLFHELLKRSLAFVDATPATASTNDGRGLLARTELSACPAPPAGPFPCIGSTPYLPDEEGRVTYPLDMRNGYLLSSLAREDVENRIVPQLKETRRQYAEALRTARSAAASAVTTAIKTPTDVPPAPPPKASSSLLLALQQRVHLHRLMRSELRFISLLSSLWSHEQTIRAFNQHVDAFNEFLRAEQQRWGPLYRSSLTVAYCVCVELAEKKMENLSPDLLPFVPVVASFMGCRGGHREMRTKLRSVMLDLLERAKKAEVHVDTPLWQGQRSRVLAEAVAAAQRAPRRAGAVVSCLATESDVVALPLTEVALPAVQLKSSLPLTPPGNE</sequence>
<protein>
    <submittedName>
        <fullName evidence="3">Uncharacterized protein</fullName>
    </submittedName>
</protein>
<feature type="compositionally biased region" description="Basic and acidic residues" evidence="2">
    <location>
        <begin position="1330"/>
        <end position="1343"/>
    </location>
</feature>
<evidence type="ECO:0000313" key="4">
    <source>
        <dbReference type="Proteomes" id="UP000037923"/>
    </source>
</evidence>
<feature type="region of interest" description="Disordered" evidence="2">
    <location>
        <begin position="810"/>
        <end position="853"/>
    </location>
</feature>
<feature type="region of interest" description="Disordered" evidence="2">
    <location>
        <begin position="611"/>
        <end position="663"/>
    </location>
</feature>
<feature type="region of interest" description="Disordered" evidence="2">
    <location>
        <begin position="229"/>
        <end position="268"/>
    </location>
</feature>
<feature type="compositionally biased region" description="Low complexity" evidence="2">
    <location>
        <begin position="180"/>
        <end position="196"/>
    </location>
</feature>
<dbReference type="OrthoDB" id="266786at2759"/>
<feature type="compositionally biased region" description="Basic and acidic residues" evidence="2">
    <location>
        <begin position="825"/>
        <end position="835"/>
    </location>
</feature>
<dbReference type="Proteomes" id="UP000037923">
    <property type="component" value="Unassembled WGS sequence"/>
</dbReference>
<dbReference type="RefSeq" id="XP_015665293.1">
    <property type="nucleotide sequence ID" value="XM_015797285.1"/>
</dbReference>
<dbReference type="OMA" id="YPLDMRN"/>
<feature type="coiled-coil region" evidence="1">
    <location>
        <begin position="958"/>
        <end position="985"/>
    </location>
</feature>
<feature type="region of interest" description="Disordered" evidence="2">
    <location>
        <begin position="561"/>
        <end position="582"/>
    </location>
</feature>
<evidence type="ECO:0000313" key="3">
    <source>
        <dbReference type="EMBL" id="KPA86854.1"/>
    </source>
</evidence>
<feature type="region of interest" description="Disordered" evidence="2">
    <location>
        <begin position="1330"/>
        <end position="1357"/>
    </location>
</feature>
<gene>
    <name evidence="3" type="ORF">ABB37_00903</name>
</gene>